<dbReference type="GO" id="GO:0030655">
    <property type="term" value="P:beta-lactam antibiotic catabolic process"/>
    <property type="evidence" value="ECO:0007669"/>
    <property type="project" value="InterPro"/>
</dbReference>
<evidence type="ECO:0000259" key="7">
    <source>
        <dbReference type="Pfam" id="PF13354"/>
    </source>
</evidence>
<keyword evidence="5 6" id="KW-0046">Antibiotic resistance</keyword>
<sequence>MRSRRQFIGNMAFLGAMAGTGLALPGWAGPNVPPLEDISSAIGKLERVRGGRLGVAMLDMQTGAAAQWRGNERFALCSTFKFLLAAFILSRVDAGVEQLDRKVLFDKHELVSWSPLTEPHVGQGLRIDALCEAIMIQSDNTGANVLMRESGGPAALTAFLRQIGDRVTRIDRIEPDMNLVPTGEERDTTTPLSMLSLLRTLLMGSVLNPDSRQRLTDWMIDNRTGDTRLRAGLPRGWRIGDKTGSYGAMNNDIAILWPPAGGPLLLTSYYQNDTANAQERSAAHADLAALVARRYATA</sequence>
<dbReference type="Pfam" id="PF13354">
    <property type="entry name" value="Beta-lactamase2"/>
    <property type="match status" value="1"/>
</dbReference>
<proteinExistence type="inferred from homology"/>
<evidence type="ECO:0000256" key="1">
    <source>
        <dbReference type="ARBA" id="ARBA00001526"/>
    </source>
</evidence>
<dbReference type="InterPro" id="IPR023650">
    <property type="entry name" value="Beta-lactam_class-A_AS"/>
</dbReference>
<evidence type="ECO:0000313" key="8">
    <source>
        <dbReference type="EMBL" id="OYQ35607.1"/>
    </source>
</evidence>
<dbReference type="PANTHER" id="PTHR35333">
    <property type="entry name" value="BETA-LACTAMASE"/>
    <property type="match status" value="1"/>
</dbReference>
<dbReference type="GO" id="GO:0008800">
    <property type="term" value="F:beta-lactamase activity"/>
    <property type="evidence" value="ECO:0007669"/>
    <property type="project" value="UniProtKB-UniRule"/>
</dbReference>
<dbReference type="OrthoDB" id="9784149at2"/>
<comment type="catalytic activity">
    <reaction evidence="1 6">
        <text>a beta-lactam + H2O = a substituted beta-amino acid</text>
        <dbReference type="Rhea" id="RHEA:20401"/>
        <dbReference type="ChEBI" id="CHEBI:15377"/>
        <dbReference type="ChEBI" id="CHEBI:35627"/>
        <dbReference type="ChEBI" id="CHEBI:140347"/>
        <dbReference type="EC" id="3.5.2.6"/>
    </reaction>
</comment>
<dbReference type="InterPro" id="IPR012338">
    <property type="entry name" value="Beta-lactam/transpept-like"/>
</dbReference>
<dbReference type="PRINTS" id="PR00118">
    <property type="entry name" value="BLACTAMASEA"/>
</dbReference>
<reference evidence="8 9" key="1">
    <citation type="submission" date="2017-07" db="EMBL/GenBank/DDBJ databases">
        <title>Niveispirillum cyanobacteriorum sp. nov., isolated from cyanobacterial aggregates in a eutrophic lake.</title>
        <authorList>
            <person name="Cai H."/>
        </authorList>
    </citation>
    <scope>NUCLEOTIDE SEQUENCE [LARGE SCALE GENOMIC DNA]</scope>
    <source>
        <strain evidence="9">TH1-14</strain>
    </source>
</reference>
<evidence type="ECO:0000256" key="3">
    <source>
        <dbReference type="ARBA" id="ARBA00012865"/>
    </source>
</evidence>
<dbReference type="SUPFAM" id="SSF56601">
    <property type="entry name" value="beta-lactamase/transpeptidase-like"/>
    <property type="match status" value="1"/>
</dbReference>
<dbReference type="GO" id="GO:0046677">
    <property type="term" value="P:response to antibiotic"/>
    <property type="evidence" value="ECO:0007669"/>
    <property type="project" value="UniProtKB-UniRule"/>
</dbReference>
<keyword evidence="4 6" id="KW-0378">Hydrolase</keyword>
<evidence type="ECO:0000256" key="2">
    <source>
        <dbReference type="ARBA" id="ARBA00009009"/>
    </source>
</evidence>
<protein>
    <recommendedName>
        <fullName evidence="3 6">Beta-lactamase</fullName>
        <ecNumber evidence="3 6">3.5.2.6</ecNumber>
    </recommendedName>
</protein>
<dbReference type="NCBIfam" id="NF033103">
    <property type="entry name" value="bla_class_A"/>
    <property type="match status" value="1"/>
</dbReference>
<dbReference type="PROSITE" id="PS00146">
    <property type="entry name" value="BETA_LACTAMASE_A"/>
    <property type="match status" value="1"/>
</dbReference>
<dbReference type="Gene3D" id="3.40.710.10">
    <property type="entry name" value="DD-peptidase/beta-lactamase superfamily"/>
    <property type="match status" value="1"/>
</dbReference>
<dbReference type="InterPro" id="IPR045155">
    <property type="entry name" value="Beta-lactam_cat"/>
</dbReference>
<comment type="caution">
    <text evidence="8">The sequence shown here is derived from an EMBL/GenBank/DDBJ whole genome shotgun (WGS) entry which is preliminary data.</text>
</comment>
<comment type="similarity">
    <text evidence="2 6">Belongs to the class-A beta-lactamase family.</text>
</comment>
<dbReference type="PANTHER" id="PTHR35333:SF3">
    <property type="entry name" value="BETA-LACTAMASE-TYPE TRANSPEPTIDASE FOLD CONTAINING PROTEIN"/>
    <property type="match status" value="1"/>
</dbReference>
<gene>
    <name evidence="8" type="ORF">CHU95_07760</name>
</gene>
<dbReference type="AlphaFoldDB" id="A0A255Z271"/>
<evidence type="ECO:0000313" key="9">
    <source>
        <dbReference type="Proteomes" id="UP000216998"/>
    </source>
</evidence>
<dbReference type="PROSITE" id="PS51318">
    <property type="entry name" value="TAT"/>
    <property type="match status" value="1"/>
</dbReference>
<dbReference type="InterPro" id="IPR006311">
    <property type="entry name" value="TAT_signal"/>
</dbReference>
<name>A0A255Z271_9PROT</name>
<evidence type="ECO:0000256" key="6">
    <source>
        <dbReference type="RuleBase" id="RU361140"/>
    </source>
</evidence>
<evidence type="ECO:0000256" key="4">
    <source>
        <dbReference type="ARBA" id="ARBA00022801"/>
    </source>
</evidence>
<dbReference type="Proteomes" id="UP000216998">
    <property type="component" value="Unassembled WGS sequence"/>
</dbReference>
<evidence type="ECO:0000256" key="5">
    <source>
        <dbReference type="ARBA" id="ARBA00023251"/>
    </source>
</evidence>
<organism evidence="8 9">
    <name type="scientific">Niveispirillum lacus</name>
    <dbReference type="NCBI Taxonomy" id="1981099"/>
    <lineage>
        <taxon>Bacteria</taxon>
        <taxon>Pseudomonadati</taxon>
        <taxon>Pseudomonadota</taxon>
        <taxon>Alphaproteobacteria</taxon>
        <taxon>Rhodospirillales</taxon>
        <taxon>Azospirillaceae</taxon>
        <taxon>Niveispirillum</taxon>
    </lineage>
</organism>
<keyword evidence="9" id="KW-1185">Reference proteome</keyword>
<dbReference type="InterPro" id="IPR000871">
    <property type="entry name" value="Beta-lactam_class-A"/>
</dbReference>
<dbReference type="EMBL" id="NOXU01000025">
    <property type="protein sequence ID" value="OYQ35607.1"/>
    <property type="molecule type" value="Genomic_DNA"/>
</dbReference>
<feature type="domain" description="Beta-lactamase class A catalytic" evidence="7">
    <location>
        <begin position="54"/>
        <end position="266"/>
    </location>
</feature>
<dbReference type="EC" id="3.5.2.6" evidence="3 6"/>
<accession>A0A255Z271</accession>